<gene>
    <name evidence="1" type="ORF">Ahu01nite_092260</name>
</gene>
<dbReference type="Pfam" id="PF19450">
    <property type="entry name" value="DUF5988"/>
    <property type="match status" value="1"/>
</dbReference>
<evidence type="ECO:0000313" key="2">
    <source>
        <dbReference type="Proteomes" id="UP000603200"/>
    </source>
</evidence>
<keyword evidence="2" id="KW-1185">Reference proteome</keyword>
<proteinExistence type="predicted"/>
<dbReference type="EMBL" id="BOMN01000136">
    <property type="protein sequence ID" value="GIE26124.1"/>
    <property type="molecule type" value="Genomic_DNA"/>
</dbReference>
<accession>A0ABQ4A5X6</accession>
<organism evidence="1 2">
    <name type="scientific">Winogradskya humida</name>
    <dbReference type="NCBI Taxonomy" id="113566"/>
    <lineage>
        <taxon>Bacteria</taxon>
        <taxon>Bacillati</taxon>
        <taxon>Actinomycetota</taxon>
        <taxon>Actinomycetes</taxon>
        <taxon>Micromonosporales</taxon>
        <taxon>Micromonosporaceae</taxon>
        <taxon>Winogradskya</taxon>
    </lineage>
</organism>
<evidence type="ECO:0000313" key="1">
    <source>
        <dbReference type="EMBL" id="GIE26124.1"/>
    </source>
</evidence>
<protein>
    <submittedName>
        <fullName evidence="1">Uncharacterized protein</fullName>
    </submittedName>
</protein>
<dbReference type="InterPro" id="IPR046030">
    <property type="entry name" value="DUF5988"/>
</dbReference>
<name>A0ABQ4A5X6_9ACTN</name>
<sequence>MQLAPALNTRLVPPIGAARAPENCRSESAAVTPAADDVYPEGVMAAIKVFLSGGPGHFPEEHRVQVIDSLESSYKCQFGAGYEHFRHAGDYVSVEGERLPVLLWHTRTFIAE</sequence>
<comment type="caution">
    <text evidence="1">The sequence shown here is derived from an EMBL/GenBank/DDBJ whole genome shotgun (WGS) entry which is preliminary data.</text>
</comment>
<reference evidence="1 2" key="1">
    <citation type="submission" date="2021-01" db="EMBL/GenBank/DDBJ databases">
        <title>Whole genome shotgun sequence of Actinoplanes humidus NBRC 14915.</title>
        <authorList>
            <person name="Komaki H."/>
            <person name="Tamura T."/>
        </authorList>
    </citation>
    <scope>NUCLEOTIDE SEQUENCE [LARGE SCALE GENOMIC DNA]</scope>
    <source>
        <strain evidence="1 2">NBRC 14915</strain>
    </source>
</reference>
<dbReference type="Proteomes" id="UP000603200">
    <property type="component" value="Unassembled WGS sequence"/>
</dbReference>